<dbReference type="AlphaFoldDB" id="A0A5C4N268"/>
<dbReference type="OrthoDB" id="8883291at2"/>
<evidence type="ECO:0000256" key="1">
    <source>
        <dbReference type="SAM" id="SignalP"/>
    </source>
</evidence>
<proteinExistence type="predicted"/>
<feature type="signal peptide" evidence="1">
    <location>
        <begin position="1"/>
        <end position="19"/>
    </location>
</feature>
<comment type="caution">
    <text evidence="2">The sequence shown here is derived from an EMBL/GenBank/DDBJ whole genome shotgun (WGS) entry which is preliminary data.</text>
</comment>
<name>A0A5C4N268_9RHOB</name>
<dbReference type="Proteomes" id="UP000305887">
    <property type="component" value="Unassembled WGS sequence"/>
</dbReference>
<reference evidence="2 3" key="1">
    <citation type="submission" date="2019-06" db="EMBL/GenBank/DDBJ databases">
        <title>YIM 131921 draft genome.</title>
        <authorList>
            <person name="Jiang L."/>
        </authorList>
    </citation>
    <scope>NUCLEOTIDE SEQUENCE [LARGE SCALE GENOMIC DNA]</scope>
    <source>
        <strain evidence="2 3">YIM 131921</strain>
    </source>
</reference>
<keyword evidence="1" id="KW-0732">Signal</keyword>
<dbReference type="EMBL" id="VDFU01000007">
    <property type="protein sequence ID" value="TNC50414.1"/>
    <property type="molecule type" value="Genomic_DNA"/>
</dbReference>
<sequence>MTRRKALAALATGVFAAGAAALGAATWRRPLSDAEMVDLYAAGSPAAVQSHHVFHLGHSLVGRDMPAMLAQLAPVEHRYESQLGWGTPLRSHWDPDRVPIGGFEAENAHPRYRDAREALASGAYTAFVMTEMVEIKDAIRYHQSAKHLRNWAELARHSNPDIGLYLYETWHDLTDPEGWLNRLELDLSRYWDRKILRPALTADRAIRPIYLIPAGQVLGAFVRDLEGQGGFDELRSREDLFARTPEGKLDTIHMGDLGNYLVALTHYAVLYQRSPVGLPTQLVRADGTPAVAASSAAAQLMQETVWRVVTSQPLSGVRFSEA</sequence>
<gene>
    <name evidence="2" type="ORF">FHG66_07895</name>
</gene>
<keyword evidence="3" id="KW-1185">Reference proteome</keyword>
<organism evidence="2 3">
    <name type="scientific">Rubellimicrobium rubrum</name>
    <dbReference type="NCBI Taxonomy" id="2585369"/>
    <lineage>
        <taxon>Bacteria</taxon>
        <taxon>Pseudomonadati</taxon>
        <taxon>Pseudomonadota</taxon>
        <taxon>Alphaproteobacteria</taxon>
        <taxon>Rhodobacterales</taxon>
        <taxon>Roseobacteraceae</taxon>
        <taxon>Rubellimicrobium</taxon>
    </lineage>
</organism>
<evidence type="ECO:0000313" key="2">
    <source>
        <dbReference type="EMBL" id="TNC50414.1"/>
    </source>
</evidence>
<protein>
    <submittedName>
        <fullName evidence="2">Uncharacterized protein</fullName>
    </submittedName>
</protein>
<feature type="chain" id="PRO_5022732012" evidence="1">
    <location>
        <begin position="20"/>
        <end position="322"/>
    </location>
</feature>
<dbReference type="GO" id="GO:0016788">
    <property type="term" value="F:hydrolase activity, acting on ester bonds"/>
    <property type="evidence" value="ECO:0007669"/>
    <property type="project" value="UniProtKB-ARBA"/>
</dbReference>
<dbReference type="Gene3D" id="3.40.50.1110">
    <property type="entry name" value="SGNH hydrolase"/>
    <property type="match status" value="1"/>
</dbReference>
<accession>A0A5C4N268</accession>
<evidence type="ECO:0000313" key="3">
    <source>
        <dbReference type="Proteomes" id="UP000305887"/>
    </source>
</evidence>
<dbReference type="InterPro" id="IPR036514">
    <property type="entry name" value="SGNH_hydro_sf"/>
</dbReference>